<evidence type="ECO:0000256" key="6">
    <source>
        <dbReference type="ARBA" id="ARBA00023180"/>
    </source>
</evidence>
<evidence type="ECO:0000256" key="7">
    <source>
        <dbReference type="ARBA" id="ARBA00047512"/>
    </source>
</evidence>
<evidence type="ECO:0000259" key="9">
    <source>
        <dbReference type="PROSITE" id="PS51704"/>
    </source>
</evidence>
<dbReference type="PANTHER" id="PTHR43620:SF7">
    <property type="entry name" value="GLYCEROPHOSPHODIESTER PHOSPHODIESTERASE GDPD5-RELATED"/>
    <property type="match status" value="1"/>
</dbReference>
<evidence type="ECO:0000256" key="3">
    <source>
        <dbReference type="ARBA" id="ARBA00022729"/>
    </source>
</evidence>
<accession>A0ABD2YBK0</accession>
<gene>
    <name evidence="10" type="ORF">ACH5RR_038023</name>
</gene>
<reference evidence="10 11" key="1">
    <citation type="submission" date="2024-11" db="EMBL/GenBank/DDBJ databases">
        <title>A near-complete genome assembly of Cinchona calisaya.</title>
        <authorList>
            <person name="Lian D.C."/>
            <person name="Zhao X.W."/>
            <person name="Wei L."/>
        </authorList>
    </citation>
    <scope>NUCLEOTIDE SEQUENCE [LARGE SCALE GENOMIC DNA]</scope>
    <source>
        <tissue evidence="10">Nenye</tissue>
    </source>
</reference>
<comment type="caution">
    <text evidence="10">The sequence shown here is derived from an EMBL/GenBank/DDBJ whole genome shotgun (WGS) entry which is preliminary data.</text>
</comment>
<organism evidence="10 11">
    <name type="scientific">Cinchona calisaya</name>
    <dbReference type="NCBI Taxonomy" id="153742"/>
    <lineage>
        <taxon>Eukaryota</taxon>
        <taxon>Viridiplantae</taxon>
        <taxon>Streptophyta</taxon>
        <taxon>Embryophyta</taxon>
        <taxon>Tracheophyta</taxon>
        <taxon>Spermatophyta</taxon>
        <taxon>Magnoliopsida</taxon>
        <taxon>eudicotyledons</taxon>
        <taxon>Gunneridae</taxon>
        <taxon>Pentapetalae</taxon>
        <taxon>asterids</taxon>
        <taxon>lamiids</taxon>
        <taxon>Gentianales</taxon>
        <taxon>Rubiaceae</taxon>
        <taxon>Cinchonoideae</taxon>
        <taxon>Cinchoneae</taxon>
        <taxon>Cinchona</taxon>
    </lineage>
</organism>
<dbReference type="PANTHER" id="PTHR43620">
    <property type="entry name" value="GLYCEROPHOSPHORYL DIESTER PHOSPHODIESTERASE"/>
    <property type="match status" value="1"/>
</dbReference>
<dbReference type="FunFam" id="3.20.20.190:FF:000011">
    <property type="entry name" value="Glycerophosphodiester phosphodiesterase GDPDL3"/>
    <property type="match status" value="1"/>
</dbReference>
<dbReference type="GO" id="GO:0008889">
    <property type="term" value="F:glycerophosphodiester phosphodiesterase activity"/>
    <property type="evidence" value="ECO:0007669"/>
    <property type="project" value="UniProtKB-EC"/>
</dbReference>
<dbReference type="FunFam" id="3.20.20.190:FF:000013">
    <property type="entry name" value="Glycerophosphodiester phosphodiesterase GDPDL3"/>
    <property type="match status" value="1"/>
</dbReference>
<keyword evidence="11" id="KW-1185">Reference proteome</keyword>
<evidence type="ECO:0000256" key="2">
    <source>
        <dbReference type="ARBA" id="ARBA00012247"/>
    </source>
</evidence>
<dbReference type="InterPro" id="IPR030395">
    <property type="entry name" value="GP_PDE_dom"/>
</dbReference>
<keyword evidence="4" id="KW-0319">Glycerol metabolism</keyword>
<comment type="catalytic activity">
    <reaction evidence="7">
        <text>a sn-glycero-3-phosphodiester + H2O = an alcohol + sn-glycerol 3-phosphate + H(+)</text>
        <dbReference type="Rhea" id="RHEA:12969"/>
        <dbReference type="ChEBI" id="CHEBI:15377"/>
        <dbReference type="ChEBI" id="CHEBI:15378"/>
        <dbReference type="ChEBI" id="CHEBI:30879"/>
        <dbReference type="ChEBI" id="CHEBI:57597"/>
        <dbReference type="ChEBI" id="CHEBI:83408"/>
        <dbReference type="EC" id="3.1.4.46"/>
    </reaction>
</comment>
<keyword evidence="8" id="KW-0812">Transmembrane</keyword>
<dbReference type="InterPro" id="IPR017946">
    <property type="entry name" value="PLC-like_Pdiesterase_TIM-brl"/>
</dbReference>
<dbReference type="AlphaFoldDB" id="A0ABD2YBK0"/>
<keyword evidence="5" id="KW-0378">Hydrolase</keyword>
<dbReference type="EC" id="3.1.4.46" evidence="2"/>
<evidence type="ECO:0000256" key="8">
    <source>
        <dbReference type="SAM" id="Phobius"/>
    </source>
</evidence>
<dbReference type="Pfam" id="PF03009">
    <property type="entry name" value="GDPD"/>
    <property type="match status" value="1"/>
</dbReference>
<feature type="domain" description="GP-PDE" evidence="9">
    <location>
        <begin position="72"/>
        <end position="371"/>
    </location>
</feature>
<comment type="similarity">
    <text evidence="1">Belongs to the glycerophosphoryl diester phosphodiesterase family.</text>
</comment>
<protein>
    <recommendedName>
        <fullName evidence="2">glycerophosphodiester phosphodiesterase</fullName>
        <ecNumber evidence="2">3.1.4.46</ecNumber>
    </recommendedName>
</protein>
<dbReference type="Gene3D" id="3.20.20.190">
    <property type="entry name" value="Phosphatidylinositol (PI) phosphodiesterase"/>
    <property type="match status" value="2"/>
</dbReference>
<evidence type="ECO:0000313" key="11">
    <source>
        <dbReference type="Proteomes" id="UP001630127"/>
    </source>
</evidence>
<evidence type="ECO:0000313" key="10">
    <source>
        <dbReference type="EMBL" id="KAL3503574.1"/>
    </source>
</evidence>
<proteinExistence type="inferred from homology"/>
<evidence type="ECO:0000256" key="4">
    <source>
        <dbReference type="ARBA" id="ARBA00022798"/>
    </source>
</evidence>
<sequence length="783" mass="85958">MSAFIRRTTVITKCGQNYTGFCVPSCNHTKTIPQEALFRRLELAGNVEAPVTVESPATPPLLSCSCCFGDAPLVIARGGFSGLFPDSSFNAYALAVSTSLANVVLWCDVQLTKDAAGICFPHLNLDNATDIDIVFKNRRTTYIVNGVTTTGWFSIDYNIKDLQNLSLKQGIYSRTFRFDGTLQILTVKDVAGQVKPPALWLNVQHDAFFSQHNLSMRRFVISVSRRVVVNYISSPEVNFLKSIVARFKPSPTKLVFRFLGSAEIEPSTNQTYESLLKNLTFIKTFASGILVPKYYIWPVDSSQYLQPHTSIVLDAHKVGLEVYASEFATDVPFAYDYNYDPVAEYLSYIDNGNFSVDGVLSDFPITASESIDCFSHMGKNETDQVKVLIISSEGASGEFPGCTDKAYDQAIADGVDVIDCPVQMSQDGIPFCLGSINLNERTTSAQSPFINLTMTIPELNIRDGIFAFNLTWSQIQNLKPLMYNPYTNFSLSRNPKAIKDGNFVQLSKFLDIASNATSVSGVLISIEHAAYLAQNQGLGVVNAVLDALNKSSYNKKVMIQSGDSSVLVNIGKKSKYELVYRIGEIIGDLTNSTILEIKKFASSVLISKYSVYPSDEKFLTGVTEVVPKIQAFGLPAYVQLFSNEFASQAWDFFSDPYVEINTYILNMSINGVVTDYPATPARYRTNRCLGYKQVPQYMSPAQPGFLLQVMAPSLLPPAEAPEPVLTENDVIEPPLPSVVVRTPPGSGSTAHGPTPRNEQSAVVANTFLSSLAILLATFAVLIS</sequence>
<evidence type="ECO:0000256" key="1">
    <source>
        <dbReference type="ARBA" id="ARBA00007277"/>
    </source>
</evidence>
<keyword evidence="3" id="KW-0732">Signal</keyword>
<feature type="transmembrane region" description="Helical" evidence="8">
    <location>
        <begin position="762"/>
        <end position="782"/>
    </location>
</feature>
<name>A0ABD2YBK0_9GENT</name>
<keyword evidence="6" id="KW-0325">Glycoprotein</keyword>
<dbReference type="PROSITE" id="PS51704">
    <property type="entry name" value="GP_PDE"/>
    <property type="match status" value="2"/>
</dbReference>
<dbReference type="Proteomes" id="UP001630127">
    <property type="component" value="Unassembled WGS sequence"/>
</dbReference>
<evidence type="ECO:0000256" key="5">
    <source>
        <dbReference type="ARBA" id="ARBA00022801"/>
    </source>
</evidence>
<dbReference type="GO" id="GO:0006071">
    <property type="term" value="P:glycerol metabolic process"/>
    <property type="evidence" value="ECO:0007669"/>
    <property type="project" value="UniProtKB-KW"/>
</dbReference>
<keyword evidence="8" id="KW-0472">Membrane</keyword>
<dbReference type="EMBL" id="JBJUIK010000015">
    <property type="protein sequence ID" value="KAL3503574.1"/>
    <property type="molecule type" value="Genomic_DNA"/>
</dbReference>
<dbReference type="CDD" id="cd08603">
    <property type="entry name" value="GDPD_SHV3_repeat_1"/>
    <property type="match status" value="1"/>
</dbReference>
<feature type="domain" description="GP-PDE" evidence="9">
    <location>
        <begin position="387"/>
        <end position="684"/>
    </location>
</feature>
<keyword evidence="8" id="KW-1133">Transmembrane helix</keyword>
<dbReference type="SUPFAM" id="SSF51695">
    <property type="entry name" value="PLC-like phosphodiesterases"/>
    <property type="match status" value="2"/>
</dbReference>